<evidence type="ECO:0000256" key="3">
    <source>
        <dbReference type="ARBA" id="ARBA00022840"/>
    </source>
</evidence>
<dbReference type="GO" id="GO:0005524">
    <property type="term" value="F:ATP binding"/>
    <property type="evidence" value="ECO:0007669"/>
    <property type="project" value="UniProtKB-KW"/>
</dbReference>
<dbReference type="PROSITE" id="PS00211">
    <property type="entry name" value="ABC_TRANSPORTER_1"/>
    <property type="match status" value="1"/>
</dbReference>
<protein>
    <submittedName>
        <fullName evidence="6">Zinc/manganese transport system ATP-binding protein</fullName>
    </submittedName>
</protein>
<dbReference type="AlphaFoldDB" id="A0A4Q7TPI4"/>
<dbReference type="InterPro" id="IPR003439">
    <property type="entry name" value="ABC_transporter-like_ATP-bd"/>
</dbReference>
<proteinExistence type="predicted"/>
<evidence type="ECO:0000259" key="5">
    <source>
        <dbReference type="PROSITE" id="PS50893"/>
    </source>
</evidence>
<dbReference type="GO" id="GO:0016887">
    <property type="term" value="F:ATP hydrolysis activity"/>
    <property type="evidence" value="ECO:0007669"/>
    <property type="project" value="InterPro"/>
</dbReference>
<dbReference type="PANTHER" id="PTHR42734">
    <property type="entry name" value="METAL TRANSPORT SYSTEM ATP-BINDING PROTEIN TM_0124-RELATED"/>
    <property type="match status" value="1"/>
</dbReference>
<dbReference type="InterPro" id="IPR050153">
    <property type="entry name" value="Metal_Ion_Import_ABC"/>
</dbReference>
<dbReference type="SMART" id="SM00382">
    <property type="entry name" value="AAA"/>
    <property type="match status" value="1"/>
</dbReference>
<dbReference type="SUPFAM" id="SSF52540">
    <property type="entry name" value="P-loop containing nucleoside triphosphate hydrolases"/>
    <property type="match status" value="1"/>
</dbReference>
<evidence type="ECO:0000256" key="4">
    <source>
        <dbReference type="SAM" id="MobiDB-lite"/>
    </source>
</evidence>
<evidence type="ECO:0000256" key="2">
    <source>
        <dbReference type="ARBA" id="ARBA00022741"/>
    </source>
</evidence>
<dbReference type="EMBL" id="SHKI01000006">
    <property type="protein sequence ID" value="RZT62704.1"/>
    <property type="molecule type" value="Genomic_DNA"/>
</dbReference>
<dbReference type="InterPro" id="IPR017871">
    <property type="entry name" value="ABC_transporter-like_CS"/>
</dbReference>
<gene>
    <name evidence="6" type="ORF">EV139_2404</name>
</gene>
<feature type="compositionally biased region" description="Low complexity" evidence="4">
    <location>
        <begin position="97"/>
        <end position="110"/>
    </location>
</feature>
<keyword evidence="7" id="KW-1185">Reference proteome</keyword>
<evidence type="ECO:0000313" key="6">
    <source>
        <dbReference type="EMBL" id="RZT62704.1"/>
    </source>
</evidence>
<dbReference type="InterPro" id="IPR027417">
    <property type="entry name" value="P-loop_NTPase"/>
</dbReference>
<name>A0A4Q7TPI4_9MICO</name>
<keyword evidence="3 6" id="KW-0067">ATP-binding</keyword>
<dbReference type="Gene3D" id="3.40.50.300">
    <property type="entry name" value="P-loop containing nucleotide triphosphate hydrolases"/>
    <property type="match status" value="1"/>
</dbReference>
<keyword evidence="2" id="KW-0547">Nucleotide-binding</keyword>
<feature type="domain" description="ABC transporter" evidence="5">
    <location>
        <begin position="9"/>
        <end position="230"/>
    </location>
</feature>
<dbReference type="InterPro" id="IPR003593">
    <property type="entry name" value="AAA+_ATPase"/>
</dbReference>
<dbReference type="Pfam" id="PF00005">
    <property type="entry name" value="ABC_tran"/>
    <property type="match status" value="1"/>
</dbReference>
<accession>A0A4Q7TPI4</accession>
<organism evidence="6 7">
    <name type="scientific">Leucobacter luti</name>
    <dbReference type="NCBI Taxonomy" id="340320"/>
    <lineage>
        <taxon>Bacteria</taxon>
        <taxon>Bacillati</taxon>
        <taxon>Actinomycetota</taxon>
        <taxon>Actinomycetes</taxon>
        <taxon>Micrococcales</taxon>
        <taxon>Microbacteriaceae</taxon>
        <taxon>Leucobacter</taxon>
    </lineage>
</organism>
<keyword evidence="1" id="KW-0813">Transport</keyword>
<dbReference type="Proteomes" id="UP000291832">
    <property type="component" value="Unassembled WGS sequence"/>
</dbReference>
<evidence type="ECO:0000313" key="7">
    <source>
        <dbReference type="Proteomes" id="UP000291832"/>
    </source>
</evidence>
<comment type="caution">
    <text evidence="6">The sequence shown here is derived from an EMBL/GenBank/DDBJ whole genome shotgun (WGS) entry which is preliminary data.</text>
</comment>
<reference evidence="6 7" key="1">
    <citation type="journal article" date="2015" name="Stand. Genomic Sci.">
        <title>Genomic Encyclopedia of Bacterial and Archaeal Type Strains, Phase III: the genomes of soil and plant-associated and newly described type strains.</title>
        <authorList>
            <person name="Whitman W.B."/>
            <person name="Woyke T."/>
            <person name="Klenk H.P."/>
            <person name="Zhou Y."/>
            <person name="Lilburn T.G."/>
            <person name="Beck B.J."/>
            <person name="De Vos P."/>
            <person name="Vandamme P."/>
            <person name="Eisen J.A."/>
            <person name="Garrity G."/>
            <person name="Hugenholtz P."/>
            <person name="Kyrpides N.C."/>
        </authorList>
    </citation>
    <scope>NUCLEOTIDE SEQUENCE [LARGE SCALE GENOMIC DNA]</scope>
    <source>
        <strain evidence="6 7">RF6</strain>
    </source>
</reference>
<dbReference type="PROSITE" id="PS50893">
    <property type="entry name" value="ABC_TRANSPORTER_2"/>
    <property type="match status" value="1"/>
</dbReference>
<sequence length="230" mass="23566">MASMPSPTLAATGISFAHSGADVLHDVTVRLRPGELTALAGPNGSGKSTLLEVLAGALPPRRGTVRRVGDAALVVQRPSAPATLPVTARDVAVMGAWRRSSAGPRGARGSAGRRPRAGRSSRAATRGAVDAALDRVGMLDQAARPLAELSGGQRQRVFLAQGIVRSPDILLLDEPAAGLDEHSTARMHAILAEEAARGAIVVCVTHDGAAIAAADRTIRLAGGRLLAAER</sequence>
<feature type="region of interest" description="Disordered" evidence="4">
    <location>
        <begin position="97"/>
        <end position="126"/>
    </location>
</feature>
<evidence type="ECO:0000256" key="1">
    <source>
        <dbReference type="ARBA" id="ARBA00022448"/>
    </source>
</evidence>